<feature type="transmembrane region" description="Helical" evidence="1">
    <location>
        <begin position="12"/>
        <end position="28"/>
    </location>
</feature>
<proteinExistence type="predicted"/>
<protein>
    <recommendedName>
        <fullName evidence="2">Inner membrane protein YgaP-like transmembrane domain-containing protein</fullName>
    </recommendedName>
</protein>
<name>A0A7U4M1A2_9BACT</name>
<reference evidence="3 4" key="1">
    <citation type="submission" date="2015-04" db="EMBL/GenBank/DDBJ databases">
        <title>Complete genome sequence of Sulfurovum lithotrophicum ATCC BAA-797T.</title>
        <authorList>
            <person name="Ahn J."/>
            <person name="Park G."/>
            <person name="Jeon W."/>
            <person name="Jang Y."/>
            <person name="Jang M."/>
            <person name="Lee H."/>
            <person name="Lee H."/>
        </authorList>
    </citation>
    <scope>NUCLEOTIDE SEQUENCE [LARGE SCALE GENOMIC DNA]</scope>
    <source>
        <strain evidence="4">ATCC BAA-797 / 42BKT</strain>
    </source>
</reference>
<feature type="transmembrane region" description="Helical" evidence="1">
    <location>
        <begin position="34"/>
        <end position="53"/>
    </location>
</feature>
<evidence type="ECO:0000259" key="2">
    <source>
        <dbReference type="Pfam" id="PF11127"/>
    </source>
</evidence>
<dbReference type="AlphaFoldDB" id="A0A7U4M1A2"/>
<keyword evidence="1" id="KW-1133">Transmembrane helix</keyword>
<evidence type="ECO:0000313" key="3">
    <source>
        <dbReference type="EMBL" id="AKF25014.1"/>
    </source>
</evidence>
<reference evidence="4" key="2">
    <citation type="journal article" date="2017" name="Stand. Genomic Sci.">
        <title>Complete genome sequence of the sulfur-oxidizing chemolithoautotrophic Sulfurovum lithotrophicum 42BKTT.</title>
        <authorList>
            <person name="Jeon W."/>
            <person name="Priscilla L."/>
            <person name="Park G."/>
            <person name="Lee H."/>
            <person name="Lee N."/>
            <person name="Lee D."/>
            <person name="Kwon H."/>
            <person name="Ahn I."/>
            <person name="Lee C."/>
            <person name="Lee H."/>
            <person name="Ahn J."/>
        </authorList>
    </citation>
    <scope>NUCLEOTIDE SEQUENCE [LARGE SCALE GENOMIC DNA]</scope>
    <source>
        <strain evidence="4">ATCC BAA-797 / 42BKT</strain>
    </source>
</reference>
<evidence type="ECO:0000256" key="1">
    <source>
        <dbReference type="SAM" id="Phobius"/>
    </source>
</evidence>
<gene>
    <name evidence="3" type="ORF">YH65_06120</name>
</gene>
<sequence>MDVNKIRKICRPIRIVLGLILIGIGVYTGNKWFYLGVIPLIAGLSNFCPLCIITKKCDV</sequence>
<dbReference type="InterPro" id="IPR021309">
    <property type="entry name" value="YgaP-like_TM"/>
</dbReference>
<evidence type="ECO:0000313" key="4">
    <source>
        <dbReference type="Proteomes" id="UP000034444"/>
    </source>
</evidence>
<dbReference type="OrthoDB" id="9804804at2"/>
<organism evidence="3 4">
    <name type="scientific">Sulfurovum lithotrophicum</name>
    <dbReference type="NCBI Taxonomy" id="206403"/>
    <lineage>
        <taxon>Bacteria</taxon>
        <taxon>Pseudomonadati</taxon>
        <taxon>Campylobacterota</taxon>
        <taxon>Epsilonproteobacteria</taxon>
        <taxon>Campylobacterales</taxon>
        <taxon>Sulfurovaceae</taxon>
        <taxon>Sulfurovum</taxon>
    </lineage>
</organism>
<dbReference type="Proteomes" id="UP000034444">
    <property type="component" value="Chromosome"/>
</dbReference>
<keyword evidence="1" id="KW-0812">Transmembrane</keyword>
<keyword evidence="1" id="KW-0472">Membrane</keyword>
<dbReference type="RefSeq" id="WP_046551097.1">
    <property type="nucleotide sequence ID" value="NZ_CP011308.1"/>
</dbReference>
<accession>A0A7U4M1A2</accession>
<dbReference type="Pfam" id="PF11127">
    <property type="entry name" value="YgaP-like_TM"/>
    <property type="match status" value="1"/>
</dbReference>
<dbReference type="EMBL" id="CP011308">
    <property type="protein sequence ID" value="AKF25014.1"/>
    <property type="molecule type" value="Genomic_DNA"/>
</dbReference>
<keyword evidence="4" id="KW-1185">Reference proteome</keyword>
<dbReference type="KEGG" id="slh:YH65_06120"/>
<feature type="domain" description="Inner membrane protein YgaP-like transmembrane" evidence="2">
    <location>
        <begin position="11"/>
        <end position="53"/>
    </location>
</feature>